<dbReference type="Proteomes" id="UP001451303">
    <property type="component" value="Unassembled WGS sequence"/>
</dbReference>
<organism evidence="2 3">
    <name type="scientific">Neurospora intermedia</name>
    <dbReference type="NCBI Taxonomy" id="5142"/>
    <lineage>
        <taxon>Eukaryota</taxon>
        <taxon>Fungi</taxon>
        <taxon>Dikarya</taxon>
        <taxon>Ascomycota</taxon>
        <taxon>Pezizomycotina</taxon>
        <taxon>Sordariomycetes</taxon>
        <taxon>Sordariomycetidae</taxon>
        <taxon>Sordariales</taxon>
        <taxon>Sordariaceae</taxon>
        <taxon>Neurospora</taxon>
    </lineage>
</organism>
<evidence type="ECO:0000313" key="2">
    <source>
        <dbReference type="EMBL" id="KAL0476071.1"/>
    </source>
</evidence>
<proteinExistence type="predicted"/>
<sequence length="101" mass="11591">MEPPTCAWPTDQFTRPLQPLNLLWSWHQRTSLPLPVIDSKYTFPPKPSHGPPFASPRPCHRRRLQDGNGRMETQREINHSHFFLHTTAPPSPGPISLDYTA</sequence>
<reference evidence="2 3" key="1">
    <citation type="submission" date="2023-09" db="EMBL/GenBank/DDBJ databases">
        <title>Multi-omics analysis of a traditional fermented food reveals byproduct-associated fungal strains for waste-to-food upcycling.</title>
        <authorList>
            <consortium name="Lawrence Berkeley National Laboratory"/>
            <person name="Rekdal V.M."/>
            <person name="Villalobos-Escobedo J.M."/>
            <person name="Rodriguez-Valeron N."/>
            <person name="Garcia M.O."/>
            <person name="Vasquez D.P."/>
            <person name="Damayanti I."/>
            <person name="Sorensen P.M."/>
            <person name="Baidoo E.E."/>
            <person name="De Carvalho A.C."/>
            <person name="Riley R."/>
            <person name="Lipzen A."/>
            <person name="He G."/>
            <person name="Yan M."/>
            <person name="Haridas S."/>
            <person name="Daum C."/>
            <person name="Yoshinaga Y."/>
            <person name="Ng V."/>
            <person name="Grigoriev I.V."/>
            <person name="Munk R."/>
            <person name="Nuraida L."/>
            <person name="Wijaya C.H."/>
            <person name="Morales P.-C."/>
            <person name="Keasling J.D."/>
        </authorList>
    </citation>
    <scope>NUCLEOTIDE SEQUENCE [LARGE SCALE GENOMIC DNA]</scope>
    <source>
        <strain evidence="2 3">FGSC 2613</strain>
    </source>
</reference>
<comment type="caution">
    <text evidence="2">The sequence shown here is derived from an EMBL/GenBank/DDBJ whole genome shotgun (WGS) entry which is preliminary data.</text>
</comment>
<evidence type="ECO:0000313" key="3">
    <source>
        <dbReference type="Proteomes" id="UP001451303"/>
    </source>
</evidence>
<name>A0ABR3DTT4_NEUIN</name>
<dbReference type="EMBL" id="JAVLET010000001">
    <property type="protein sequence ID" value="KAL0476071.1"/>
    <property type="molecule type" value="Genomic_DNA"/>
</dbReference>
<protein>
    <submittedName>
        <fullName evidence="2">Uncharacterized protein</fullName>
    </submittedName>
</protein>
<keyword evidence="3" id="KW-1185">Reference proteome</keyword>
<accession>A0ABR3DTT4</accession>
<feature type="region of interest" description="Disordered" evidence="1">
    <location>
        <begin position="82"/>
        <end position="101"/>
    </location>
</feature>
<gene>
    <name evidence="2" type="ORF">QR685DRAFT_568736</name>
</gene>
<evidence type="ECO:0000256" key="1">
    <source>
        <dbReference type="SAM" id="MobiDB-lite"/>
    </source>
</evidence>